<dbReference type="PANTHER" id="PTHR10127:SF883">
    <property type="entry name" value="ZINC METALLOPROTEINASE NAS-8"/>
    <property type="match status" value="1"/>
</dbReference>
<feature type="chain" id="PRO_5040813365" description="Peptidase M12A domain-containing protein" evidence="2">
    <location>
        <begin position="22"/>
        <end position="488"/>
    </location>
</feature>
<dbReference type="SMART" id="SM00235">
    <property type="entry name" value="ZnMc"/>
    <property type="match status" value="1"/>
</dbReference>
<sequence>MIFNSLPLALVILGAVILTLAGTGLTGISRLRTTNTNGNYSRWSNRNNIPYYMDSSFTAAETAMIQQAISVIQGALPASCVNFVQTSSTNSIYKIKFTPLTAAGGLQTYCYSYPGKYLYDEKYATDRGQVVSLARGASGCLTSYCQILKYLAIILGKRNEHQRGDRDGYITVSGTLTQPSAYTKYRLGDAYWSLFAYDYCSITHNKPTDFGNPAFTLTASAVVSAIPNLCTLSLTDCKLISMLYGCDSSLCKQPSCAVQAAQAATTVAATTPAVTTTPAATTTAPPPCPDFCQATTVIDEGALLLDGKQYLFSGTCYQVLSAANKVLALPTSATQIHGLFPTATDGFVIQGPIDMIWRDDTVVHVQTQGKQYACTTTTCTPETLIPKSEGVFETYDGTTYVPAYTIDGAGSTTYTNIGNPADNYLVANAMATLVTPLTTWTAAWATPTPGTVLVIGQSTPASPTPLLASLNVVPGLGLVGTAEPAMYC</sequence>
<evidence type="ECO:0000313" key="5">
    <source>
        <dbReference type="Proteomes" id="UP000192578"/>
    </source>
</evidence>
<dbReference type="Gene3D" id="3.40.390.10">
    <property type="entry name" value="Collagenase (Catalytic Domain)"/>
    <property type="match status" value="1"/>
</dbReference>
<reference evidence="5" key="1">
    <citation type="submission" date="2017-01" db="EMBL/GenBank/DDBJ databases">
        <title>Comparative genomics of anhydrobiosis in the tardigrade Hypsibius dujardini.</title>
        <authorList>
            <person name="Yoshida Y."/>
            <person name="Koutsovoulos G."/>
            <person name="Laetsch D."/>
            <person name="Stevens L."/>
            <person name="Kumar S."/>
            <person name="Horikawa D."/>
            <person name="Ishino K."/>
            <person name="Komine S."/>
            <person name="Tomita M."/>
            <person name="Blaxter M."/>
            <person name="Arakawa K."/>
        </authorList>
    </citation>
    <scope>NUCLEOTIDE SEQUENCE [LARGE SCALE GENOMIC DNA]</scope>
    <source>
        <strain evidence="5">Z151</strain>
    </source>
</reference>
<dbReference type="Pfam" id="PF01400">
    <property type="entry name" value="Astacin"/>
    <property type="match status" value="1"/>
</dbReference>
<accession>A0A9X6NCY9</accession>
<dbReference type="Proteomes" id="UP000192578">
    <property type="component" value="Unassembled WGS sequence"/>
</dbReference>
<name>A0A9X6NCY9_HYPEX</name>
<protein>
    <recommendedName>
        <fullName evidence="3">Peptidase M12A domain-containing protein</fullName>
    </recommendedName>
</protein>
<dbReference type="InterPro" id="IPR006026">
    <property type="entry name" value="Peptidase_Metallo"/>
</dbReference>
<dbReference type="PROSITE" id="PS51864">
    <property type="entry name" value="ASTACIN"/>
    <property type="match status" value="1"/>
</dbReference>
<proteinExistence type="predicted"/>
<dbReference type="InterPro" id="IPR024079">
    <property type="entry name" value="MetalloPept_cat_dom_sf"/>
</dbReference>
<feature type="signal peptide" evidence="2">
    <location>
        <begin position="1"/>
        <end position="21"/>
    </location>
</feature>
<keyword evidence="2" id="KW-0732">Signal</keyword>
<dbReference type="GO" id="GO:0006508">
    <property type="term" value="P:proteolysis"/>
    <property type="evidence" value="ECO:0007669"/>
    <property type="project" value="InterPro"/>
</dbReference>
<dbReference type="PANTHER" id="PTHR10127">
    <property type="entry name" value="DISCOIDIN, CUB, EGF, LAMININ , AND ZINC METALLOPROTEASE DOMAIN CONTAINING"/>
    <property type="match status" value="1"/>
</dbReference>
<evidence type="ECO:0000256" key="2">
    <source>
        <dbReference type="SAM" id="SignalP"/>
    </source>
</evidence>
<comment type="caution">
    <text evidence="1">Lacks conserved residue(s) required for the propagation of feature annotation.</text>
</comment>
<keyword evidence="5" id="KW-1185">Reference proteome</keyword>
<feature type="domain" description="Peptidase M12A" evidence="3">
    <location>
        <begin position="32"/>
        <end position="247"/>
    </location>
</feature>
<comment type="caution">
    <text evidence="4">The sequence shown here is derived from an EMBL/GenBank/DDBJ whole genome shotgun (WGS) entry which is preliminary data.</text>
</comment>
<organism evidence="4 5">
    <name type="scientific">Hypsibius exemplaris</name>
    <name type="common">Freshwater tardigrade</name>
    <dbReference type="NCBI Taxonomy" id="2072580"/>
    <lineage>
        <taxon>Eukaryota</taxon>
        <taxon>Metazoa</taxon>
        <taxon>Ecdysozoa</taxon>
        <taxon>Tardigrada</taxon>
        <taxon>Eutardigrada</taxon>
        <taxon>Parachela</taxon>
        <taxon>Hypsibioidea</taxon>
        <taxon>Hypsibiidae</taxon>
        <taxon>Hypsibius</taxon>
    </lineage>
</organism>
<dbReference type="OrthoDB" id="10556514at2759"/>
<dbReference type="GO" id="GO:0004222">
    <property type="term" value="F:metalloendopeptidase activity"/>
    <property type="evidence" value="ECO:0007669"/>
    <property type="project" value="InterPro"/>
</dbReference>
<dbReference type="GO" id="GO:0008270">
    <property type="term" value="F:zinc ion binding"/>
    <property type="evidence" value="ECO:0007669"/>
    <property type="project" value="InterPro"/>
</dbReference>
<dbReference type="AlphaFoldDB" id="A0A9X6NCY9"/>
<evidence type="ECO:0000313" key="4">
    <source>
        <dbReference type="EMBL" id="OWA51014.1"/>
    </source>
</evidence>
<evidence type="ECO:0000256" key="1">
    <source>
        <dbReference type="PROSITE-ProRule" id="PRU01211"/>
    </source>
</evidence>
<dbReference type="EMBL" id="MTYJ01000211">
    <property type="protein sequence ID" value="OWA51014.1"/>
    <property type="molecule type" value="Genomic_DNA"/>
</dbReference>
<gene>
    <name evidence="4" type="ORF">BV898_15516</name>
</gene>
<dbReference type="InterPro" id="IPR001506">
    <property type="entry name" value="Peptidase_M12A"/>
</dbReference>
<evidence type="ECO:0000259" key="3">
    <source>
        <dbReference type="PROSITE" id="PS51864"/>
    </source>
</evidence>
<dbReference type="SUPFAM" id="SSF55486">
    <property type="entry name" value="Metalloproteases ('zincins'), catalytic domain"/>
    <property type="match status" value="1"/>
</dbReference>